<comment type="caution">
    <text evidence="2">The sequence shown here is derived from an EMBL/GenBank/DDBJ whole genome shotgun (WGS) entry which is preliminary data.</text>
</comment>
<evidence type="ECO:0000256" key="1">
    <source>
        <dbReference type="SAM" id="Phobius"/>
    </source>
</evidence>
<feature type="transmembrane region" description="Helical" evidence="1">
    <location>
        <begin position="141"/>
        <end position="162"/>
    </location>
</feature>
<keyword evidence="1" id="KW-1133">Transmembrane helix</keyword>
<evidence type="ECO:0000313" key="3">
    <source>
        <dbReference type="Proteomes" id="UP001549146"/>
    </source>
</evidence>
<keyword evidence="1" id="KW-0812">Transmembrane</keyword>
<accession>A0ABV2LR20</accession>
<keyword evidence="3" id="KW-1185">Reference proteome</keyword>
<feature type="transmembrane region" description="Helical" evidence="1">
    <location>
        <begin position="204"/>
        <end position="223"/>
    </location>
</feature>
<dbReference type="PANTHER" id="PTHR40076:SF1">
    <property type="entry name" value="MEMBRANE PROTEIN"/>
    <property type="match status" value="1"/>
</dbReference>
<dbReference type="RefSeq" id="WP_354506878.1">
    <property type="nucleotide sequence ID" value="NZ_JBEPMO010000002.1"/>
</dbReference>
<dbReference type="Proteomes" id="UP001549146">
    <property type="component" value="Unassembled WGS sequence"/>
</dbReference>
<feature type="transmembrane region" description="Helical" evidence="1">
    <location>
        <begin position="31"/>
        <end position="56"/>
    </location>
</feature>
<keyword evidence="1" id="KW-0472">Membrane</keyword>
<gene>
    <name evidence="2" type="ORF">ABID46_000575</name>
</gene>
<evidence type="ECO:0008006" key="4">
    <source>
        <dbReference type="Google" id="ProtNLM"/>
    </source>
</evidence>
<sequence>MNSDFNSIGQKPKKINFGEVFNESWNLFSKVVGIGALAVAIFGIASIVVSQVLGAITGLNYVQKEFQEQISGISDPDLLILEVQNFYMDNMNPFITTSLLTSLIMILAFPLAGGFMLVCREADKNGAVNIGTLFEGFKPQYWGRLIVLGLIYFIISKIAFIFFVIPGIYVWVAAAIACPFVMFTNLSGIDALKASFKMVNQNWFTVFQVLLVASIIGLVGYLLCLVGRLVSYPFVLISIYMLYKHMIGFENQDISKIGEE</sequence>
<feature type="transmembrane region" description="Helical" evidence="1">
    <location>
        <begin position="168"/>
        <end position="192"/>
    </location>
</feature>
<proteinExistence type="predicted"/>
<organism evidence="2 3">
    <name type="scientific">Moheibacter stercoris</name>
    <dbReference type="NCBI Taxonomy" id="1628251"/>
    <lineage>
        <taxon>Bacteria</taxon>
        <taxon>Pseudomonadati</taxon>
        <taxon>Bacteroidota</taxon>
        <taxon>Flavobacteriia</taxon>
        <taxon>Flavobacteriales</taxon>
        <taxon>Weeksellaceae</taxon>
        <taxon>Moheibacter</taxon>
    </lineage>
</organism>
<feature type="transmembrane region" description="Helical" evidence="1">
    <location>
        <begin position="94"/>
        <end position="120"/>
    </location>
</feature>
<dbReference type="PANTHER" id="PTHR40076">
    <property type="entry name" value="MEMBRANE PROTEIN-RELATED"/>
    <property type="match status" value="1"/>
</dbReference>
<protein>
    <recommendedName>
        <fullName evidence="4">Membrane domain of glycerophosphoryl diester phosphodiesterase</fullName>
    </recommendedName>
</protein>
<name>A0ABV2LR20_9FLAO</name>
<evidence type="ECO:0000313" key="2">
    <source>
        <dbReference type="EMBL" id="MET3731016.1"/>
    </source>
</evidence>
<dbReference type="InterPro" id="IPR010380">
    <property type="entry name" value="DUF975"/>
</dbReference>
<dbReference type="EMBL" id="JBEPMO010000002">
    <property type="protein sequence ID" value="MET3731016.1"/>
    <property type="molecule type" value="Genomic_DNA"/>
</dbReference>
<reference evidence="2 3" key="1">
    <citation type="submission" date="2024-06" db="EMBL/GenBank/DDBJ databases">
        <title>Genomic Encyclopedia of Type Strains, Phase IV (KMG-IV): sequencing the most valuable type-strain genomes for metagenomic binning, comparative biology and taxonomic classification.</title>
        <authorList>
            <person name="Goeker M."/>
        </authorList>
    </citation>
    <scope>NUCLEOTIDE SEQUENCE [LARGE SCALE GENOMIC DNA]</scope>
    <source>
        <strain evidence="2 3">DSM 29388</strain>
    </source>
</reference>